<dbReference type="GO" id="GO:0050897">
    <property type="term" value="F:cobalt ion binding"/>
    <property type="evidence" value="ECO:0007669"/>
    <property type="project" value="TreeGrafter"/>
</dbReference>
<dbReference type="GO" id="GO:0015087">
    <property type="term" value="F:cobalt ion transmembrane transporter activity"/>
    <property type="evidence" value="ECO:0007669"/>
    <property type="project" value="TreeGrafter"/>
</dbReference>
<dbReference type="GO" id="GO:0015095">
    <property type="term" value="F:magnesium ion transmembrane transporter activity"/>
    <property type="evidence" value="ECO:0007669"/>
    <property type="project" value="TreeGrafter"/>
</dbReference>
<evidence type="ECO:0000256" key="8">
    <source>
        <dbReference type="SAM" id="Coils"/>
    </source>
</evidence>
<proteinExistence type="inferred from homology"/>
<dbReference type="Gene3D" id="3.30.460.20">
    <property type="entry name" value="CorA soluble domain-like"/>
    <property type="match status" value="1"/>
</dbReference>
<keyword evidence="4" id="KW-1003">Cell membrane</keyword>
<keyword evidence="8" id="KW-0175">Coiled coil</keyword>
<reference evidence="10 11" key="1">
    <citation type="journal article" date="2016" name="Nat. Commun.">
        <title>Thousands of microbial genomes shed light on interconnected biogeochemical processes in an aquifer system.</title>
        <authorList>
            <person name="Anantharaman K."/>
            <person name="Brown C.T."/>
            <person name="Hug L.A."/>
            <person name="Sharon I."/>
            <person name="Castelle C.J."/>
            <person name="Probst A.J."/>
            <person name="Thomas B.C."/>
            <person name="Singh A."/>
            <person name="Wilkins M.J."/>
            <person name="Karaoz U."/>
            <person name="Brodie E.L."/>
            <person name="Williams K.H."/>
            <person name="Hubbard S.S."/>
            <person name="Banfield J.F."/>
        </authorList>
    </citation>
    <scope>NUCLEOTIDE SEQUENCE [LARGE SCALE GENOMIC DNA]</scope>
</reference>
<name>A0A1G2C753_9BACT</name>
<feature type="coiled-coil region" evidence="8">
    <location>
        <begin position="230"/>
        <end position="257"/>
    </location>
</feature>
<evidence type="ECO:0000256" key="4">
    <source>
        <dbReference type="ARBA" id="ARBA00022475"/>
    </source>
</evidence>
<evidence type="ECO:0000256" key="1">
    <source>
        <dbReference type="ARBA" id="ARBA00004651"/>
    </source>
</evidence>
<dbReference type="InterPro" id="IPR045863">
    <property type="entry name" value="CorA_TM1_TM2"/>
</dbReference>
<keyword evidence="6 9" id="KW-1133">Transmembrane helix</keyword>
<dbReference type="PANTHER" id="PTHR46494:SF1">
    <property type="entry name" value="CORA FAMILY METAL ION TRANSPORTER (EUROFUNG)"/>
    <property type="match status" value="1"/>
</dbReference>
<comment type="caution">
    <text evidence="10">The sequence shown here is derived from an EMBL/GenBank/DDBJ whole genome shotgun (WGS) entry which is preliminary data.</text>
</comment>
<dbReference type="AlphaFoldDB" id="A0A1G2C753"/>
<gene>
    <name evidence="10" type="ORF">A2122_02110</name>
</gene>
<dbReference type="SUPFAM" id="SSF144083">
    <property type="entry name" value="Magnesium transport protein CorA, transmembrane region"/>
    <property type="match status" value="1"/>
</dbReference>
<dbReference type="GO" id="GO:0000287">
    <property type="term" value="F:magnesium ion binding"/>
    <property type="evidence" value="ECO:0007669"/>
    <property type="project" value="TreeGrafter"/>
</dbReference>
<dbReference type="Pfam" id="PF01544">
    <property type="entry name" value="CorA"/>
    <property type="match status" value="1"/>
</dbReference>
<organism evidence="10 11">
    <name type="scientific">Candidatus Liptonbacteria bacterium GWB1_49_6</name>
    <dbReference type="NCBI Taxonomy" id="1798644"/>
    <lineage>
        <taxon>Bacteria</taxon>
        <taxon>Candidatus Liptoniibacteriota</taxon>
    </lineage>
</organism>
<dbReference type="InterPro" id="IPR045861">
    <property type="entry name" value="CorA_cytoplasmic_dom"/>
</dbReference>
<keyword evidence="5 9" id="KW-0812">Transmembrane</keyword>
<keyword evidence="3" id="KW-0813">Transport</keyword>
<dbReference type="InterPro" id="IPR002523">
    <property type="entry name" value="MgTranspt_CorA/ZnTranspt_ZntB"/>
</dbReference>
<evidence type="ECO:0000313" key="10">
    <source>
        <dbReference type="EMBL" id="OGY96470.1"/>
    </source>
</evidence>
<dbReference type="Proteomes" id="UP000176648">
    <property type="component" value="Unassembled WGS sequence"/>
</dbReference>
<comment type="similarity">
    <text evidence="2">Belongs to the CorA metal ion transporter (MIT) (TC 1.A.35) family.</text>
</comment>
<keyword evidence="7 9" id="KW-0472">Membrane</keyword>
<accession>A0A1G2C753</accession>
<dbReference type="EMBL" id="MHKU01000030">
    <property type="protein sequence ID" value="OGY96470.1"/>
    <property type="molecule type" value="Genomic_DNA"/>
</dbReference>
<feature type="transmembrane region" description="Helical" evidence="9">
    <location>
        <begin position="266"/>
        <end position="285"/>
    </location>
</feature>
<dbReference type="PANTHER" id="PTHR46494">
    <property type="entry name" value="CORA FAMILY METAL ION TRANSPORTER (EUROFUNG)"/>
    <property type="match status" value="1"/>
</dbReference>
<evidence type="ECO:0000256" key="5">
    <source>
        <dbReference type="ARBA" id="ARBA00022692"/>
    </source>
</evidence>
<dbReference type="STRING" id="1798644.A2122_02110"/>
<dbReference type="Gene3D" id="1.20.58.340">
    <property type="entry name" value="Magnesium transport protein CorA, transmembrane region"/>
    <property type="match status" value="2"/>
</dbReference>
<sequence length="323" mass="38197">MEAIYREGGRLALWYTYIIINLMKTTTKGTEWINLVRPSGKEVEELGKKYKLHRLIIEELKGPSARPFVENHKSYLYFIYQFPIYDPVNKVSRRSEMDFIITKKEVITVSYNNEELIREIQKSWKPEREEFENTLQLAHKLLESILAFQERQLTHIREKVDTISAELFRDRESQRERALLEKISYLKRDISQYRIIVRPQRHTLESLSRTGCDFLGEACQVYMNDLIGENIKILDQLEDYREAAEDFEDTNNQLIGVKNAQVVKTFTILAFLTFPMMLFAALFSMNTKGTPIIDHPQGFWIVLLIMILGMVAMFAYFRRKDWI</sequence>
<feature type="transmembrane region" description="Helical" evidence="9">
    <location>
        <begin position="297"/>
        <end position="317"/>
    </location>
</feature>
<evidence type="ECO:0008006" key="12">
    <source>
        <dbReference type="Google" id="ProtNLM"/>
    </source>
</evidence>
<evidence type="ECO:0000256" key="6">
    <source>
        <dbReference type="ARBA" id="ARBA00022989"/>
    </source>
</evidence>
<evidence type="ECO:0000256" key="2">
    <source>
        <dbReference type="ARBA" id="ARBA00009765"/>
    </source>
</evidence>
<dbReference type="SUPFAM" id="SSF143865">
    <property type="entry name" value="CorA soluble domain-like"/>
    <property type="match status" value="1"/>
</dbReference>
<dbReference type="GO" id="GO:0005886">
    <property type="term" value="C:plasma membrane"/>
    <property type="evidence" value="ECO:0007669"/>
    <property type="project" value="UniProtKB-SubCell"/>
</dbReference>
<evidence type="ECO:0000256" key="9">
    <source>
        <dbReference type="SAM" id="Phobius"/>
    </source>
</evidence>
<evidence type="ECO:0000313" key="11">
    <source>
        <dbReference type="Proteomes" id="UP000176648"/>
    </source>
</evidence>
<protein>
    <recommendedName>
        <fullName evidence="12">Magnesium transport protein CorA</fullName>
    </recommendedName>
</protein>
<comment type="subcellular location">
    <subcellularLocation>
        <location evidence="1">Cell membrane</location>
        <topology evidence="1">Multi-pass membrane protein</topology>
    </subcellularLocation>
</comment>
<evidence type="ECO:0000256" key="7">
    <source>
        <dbReference type="ARBA" id="ARBA00023136"/>
    </source>
</evidence>
<evidence type="ECO:0000256" key="3">
    <source>
        <dbReference type="ARBA" id="ARBA00022448"/>
    </source>
</evidence>